<organism evidence="9 10">
    <name type="scientific">Paramicrosporidium saccamoebae</name>
    <dbReference type="NCBI Taxonomy" id="1246581"/>
    <lineage>
        <taxon>Eukaryota</taxon>
        <taxon>Fungi</taxon>
        <taxon>Fungi incertae sedis</taxon>
        <taxon>Cryptomycota</taxon>
        <taxon>Cryptomycota incertae sedis</taxon>
        <taxon>Paramicrosporidium</taxon>
    </lineage>
</organism>
<dbReference type="CDD" id="cd00751">
    <property type="entry name" value="thiolase"/>
    <property type="match status" value="1"/>
</dbReference>
<gene>
    <name evidence="9" type="ORF">PSACC_01222</name>
</gene>
<comment type="caution">
    <text evidence="9">The sequence shown here is derived from an EMBL/GenBank/DDBJ whole genome shotgun (WGS) entry which is preliminary data.</text>
</comment>
<feature type="domain" description="Thiolase C-terminal" evidence="8">
    <location>
        <begin position="43"/>
        <end position="164"/>
    </location>
</feature>
<dbReference type="GO" id="GO:0006635">
    <property type="term" value="P:fatty acid beta-oxidation"/>
    <property type="evidence" value="ECO:0007669"/>
    <property type="project" value="TreeGrafter"/>
</dbReference>
<evidence type="ECO:0000256" key="3">
    <source>
        <dbReference type="ARBA" id="ARBA00022679"/>
    </source>
</evidence>
<dbReference type="PANTHER" id="PTHR18919">
    <property type="entry name" value="ACETYL-COA C-ACYLTRANSFERASE"/>
    <property type="match status" value="1"/>
</dbReference>
<reference evidence="9 10" key="1">
    <citation type="submission" date="2016-10" db="EMBL/GenBank/DDBJ databases">
        <title>The genome of Paramicrosporidium saccamoebae is the missing link in understanding Cryptomycota and Microsporidia evolution.</title>
        <authorList>
            <person name="Quandt C.A."/>
            <person name="Beaudet D."/>
            <person name="Corsaro D."/>
            <person name="Michel R."/>
            <person name="Corradi N."/>
            <person name="James T."/>
        </authorList>
    </citation>
    <scope>NUCLEOTIDE SEQUENCE [LARGE SCALE GENOMIC DNA]</scope>
    <source>
        <strain evidence="9 10">KSL3</strain>
    </source>
</reference>
<dbReference type="AlphaFoldDB" id="A0A2H9TME9"/>
<evidence type="ECO:0000256" key="5">
    <source>
        <dbReference type="ARBA" id="ARBA00037924"/>
    </source>
</evidence>
<dbReference type="GO" id="GO:0006696">
    <property type="term" value="P:ergosterol biosynthetic process"/>
    <property type="evidence" value="ECO:0007669"/>
    <property type="project" value="TreeGrafter"/>
</dbReference>
<dbReference type="EC" id="2.3.1.9" evidence="2"/>
<evidence type="ECO:0000256" key="2">
    <source>
        <dbReference type="ARBA" id="ARBA00012705"/>
    </source>
</evidence>
<dbReference type="Pfam" id="PF02803">
    <property type="entry name" value="Thiolase_C"/>
    <property type="match status" value="1"/>
</dbReference>
<dbReference type="PROSITE" id="PS00737">
    <property type="entry name" value="THIOLASE_2"/>
    <property type="match status" value="1"/>
</dbReference>
<sequence>MTQLKASFKDNGTVTAANASPLNDGAAALVLCSGLAVAKYGLPVLAKIVGWADASQEGVDFTTSPSLAIPKALKMADKSIDNVDYFEINEAFSSVALANMKILGIPEAKMNVWGGAVALGHPLGCSGARITGTLTHILKTEQAKLGVAAVCNGGGGATAIVIERV</sequence>
<proteinExistence type="inferred from homology"/>
<dbReference type="Gene3D" id="3.40.47.10">
    <property type="match status" value="1"/>
</dbReference>
<dbReference type="SUPFAM" id="SSF53901">
    <property type="entry name" value="Thiolase-like"/>
    <property type="match status" value="2"/>
</dbReference>
<keyword evidence="10" id="KW-1185">Reference proteome</keyword>
<name>A0A2H9TME9_9FUNG</name>
<dbReference type="InterPro" id="IPR002155">
    <property type="entry name" value="Thiolase"/>
</dbReference>
<dbReference type="PANTHER" id="PTHR18919:SF165">
    <property type="entry name" value="ACETYL-COA ACETYLTRANSFERASE"/>
    <property type="match status" value="1"/>
</dbReference>
<dbReference type="InterPro" id="IPR020617">
    <property type="entry name" value="Thiolase_C"/>
</dbReference>
<evidence type="ECO:0000256" key="1">
    <source>
        <dbReference type="ARBA" id="ARBA00010982"/>
    </source>
</evidence>
<evidence type="ECO:0000256" key="6">
    <source>
        <dbReference type="RuleBase" id="RU003557"/>
    </source>
</evidence>
<accession>A0A2H9TME9</accession>
<dbReference type="Pfam" id="PF00108">
    <property type="entry name" value="Thiolase_N"/>
    <property type="match status" value="1"/>
</dbReference>
<dbReference type="PROSITE" id="PS00099">
    <property type="entry name" value="THIOLASE_3"/>
    <property type="match status" value="1"/>
</dbReference>
<dbReference type="InterPro" id="IPR020616">
    <property type="entry name" value="Thiolase_N"/>
</dbReference>
<dbReference type="InterPro" id="IPR020613">
    <property type="entry name" value="Thiolase_CS"/>
</dbReference>
<evidence type="ECO:0000313" key="9">
    <source>
        <dbReference type="EMBL" id="PJF18951.1"/>
    </source>
</evidence>
<dbReference type="InterPro" id="IPR016039">
    <property type="entry name" value="Thiolase-like"/>
</dbReference>
<dbReference type="OrthoDB" id="5404651at2759"/>
<feature type="domain" description="Thiolase N-terminal" evidence="7">
    <location>
        <begin position="1"/>
        <end position="33"/>
    </location>
</feature>
<keyword evidence="4 6" id="KW-0012">Acyltransferase</keyword>
<evidence type="ECO:0000259" key="7">
    <source>
        <dbReference type="Pfam" id="PF00108"/>
    </source>
</evidence>
<evidence type="ECO:0000259" key="8">
    <source>
        <dbReference type="Pfam" id="PF02803"/>
    </source>
</evidence>
<comment type="pathway">
    <text evidence="5">Metabolic intermediate biosynthesis; (R)-mevalonate biosynthesis; (R)-mevalonate from acetyl-CoA: step 1/3.</text>
</comment>
<dbReference type="GO" id="GO:0005739">
    <property type="term" value="C:mitochondrion"/>
    <property type="evidence" value="ECO:0007669"/>
    <property type="project" value="TreeGrafter"/>
</dbReference>
<evidence type="ECO:0000313" key="10">
    <source>
        <dbReference type="Proteomes" id="UP000240830"/>
    </source>
</evidence>
<evidence type="ECO:0000256" key="4">
    <source>
        <dbReference type="ARBA" id="ARBA00023315"/>
    </source>
</evidence>
<protein>
    <recommendedName>
        <fullName evidence="2">acetyl-CoA C-acetyltransferase</fullName>
        <ecNumber evidence="2">2.3.1.9</ecNumber>
    </recommendedName>
</protein>
<dbReference type="STRING" id="1246581.A0A2H9TME9"/>
<dbReference type="GO" id="GO:0003985">
    <property type="term" value="F:acetyl-CoA C-acetyltransferase activity"/>
    <property type="evidence" value="ECO:0007669"/>
    <property type="project" value="UniProtKB-EC"/>
</dbReference>
<dbReference type="Proteomes" id="UP000240830">
    <property type="component" value="Unassembled WGS sequence"/>
</dbReference>
<comment type="similarity">
    <text evidence="1 6">Belongs to the thiolase-like superfamily. Thiolase family.</text>
</comment>
<dbReference type="EMBL" id="MTSL01000093">
    <property type="protein sequence ID" value="PJF18951.1"/>
    <property type="molecule type" value="Genomic_DNA"/>
</dbReference>
<keyword evidence="3 6" id="KW-0808">Transferase</keyword>
<dbReference type="InterPro" id="IPR020610">
    <property type="entry name" value="Thiolase_AS"/>
</dbReference>